<feature type="non-terminal residue" evidence="14">
    <location>
        <position position="1"/>
    </location>
</feature>
<dbReference type="GO" id="GO:0003682">
    <property type="term" value="F:chromatin binding"/>
    <property type="evidence" value="ECO:0007669"/>
    <property type="project" value="TreeGrafter"/>
</dbReference>
<comment type="similarity">
    <text evidence="2 11">Belongs to the MYST (SAS/MOZ) family.</text>
</comment>
<evidence type="ECO:0000313" key="15">
    <source>
        <dbReference type="Proteomes" id="UP000485058"/>
    </source>
</evidence>
<evidence type="ECO:0000256" key="6">
    <source>
        <dbReference type="ARBA" id="ARBA00022771"/>
    </source>
</evidence>
<comment type="subcellular location">
    <subcellularLocation>
        <location evidence="1 11">Nucleus</location>
    </subcellularLocation>
</comment>
<dbReference type="GO" id="GO:0004402">
    <property type="term" value="F:histone acetyltransferase activity"/>
    <property type="evidence" value="ECO:0007669"/>
    <property type="project" value="InterPro"/>
</dbReference>
<proteinExistence type="inferred from homology"/>
<evidence type="ECO:0000259" key="13">
    <source>
        <dbReference type="PROSITE" id="PS51726"/>
    </source>
</evidence>
<comment type="catalytic activity">
    <reaction evidence="11">
        <text>L-lysyl-[protein] + acetyl-CoA = N(6)-acetyl-L-lysyl-[protein] + CoA + H(+)</text>
        <dbReference type="Rhea" id="RHEA:45948"/>
        <dbReference type="Rhea" id="RHEA-COMP:9752"/>
        <dbReference type="Rhea" id="RHEA-COMP:10731"/>
        <dbReference type="ChEBI" id="CHEBI:15378"/>
        <dbReference type="ChEBI" id="CHEBI:29969"/>
        <dbReference type="ChEBI" id="CHEBI:57287"/>
        <dbReference type="ChEBI" id="CHEBI:57288"/>
        <dbReference type="ChEBI" id="CHEBI:61930"/>
        <dbReference type="EC" id="2.3.1.48"/>
    </reaction>
</comment>
<keyword evidence="8" id="KW-0156">Chromatin regulator</keyword>
<evidence type="ECO:0000256" key="4">
    <source>
        <dbReference type="ARBA" id="ARBA00022679"/>
    </source>
</evidence>
<keyword evidence="9" id="KW-0007">Acetylation</keyword>
<dbReference type="Proteomes" id="UP000485058">
    <property type="component" value="Unassembled WGS sequence"/>
</dbReference>
<evidence type="ECO:0000256" key="10">
    <source>
        <dbReference type="ARBA" id="ARBA00023242"/>
    </source>
</evidence>
<feature type="region of interest" description="Disordered" evidence="12">
    <location>
        <begin position="55"/>
        <end position="81"/>
    </location>
</feature>
<dbReference type="EC" id="2.3.1.48" evidence="3 11"/>
<comment type="caution">
    <text evidence="14">The sequence shown here is derived from an EMBL/GenBank/DDBJ whole genome shotgun (WGS) entry which is preliminary data.</text>
</comment>
<dbReference type="InterPro" id="IPR002717">
    <property type="entry name" value="HAT_MYST-type"/>
</dbReference>
<sequence length="94" mass="10831">VIELGRWEMDTWYHSPYPEPYASQDKLYVCEFSLKYFRKKKTLIRHLAKLDIRHPPGDEIYRSPPPPPSQPSYAGGAVTNPPISVFEVDGKKAK</sequence>
<keyword evidence="4 14" id="KW-0808">Transferase</keyword>
<keyword evidence="7" id="KW-0862">Zinc</keyword>
<dbReference type="GO" id="GO:0003712">
    <property type="term" value="F:transcription coregulator activity"/>
    <property type="evidence" value="ECO:0007669"/>
    <property type="project" value="TreeGrafter"/>
</dbReference>
<dbReference type="PROSITE" id="PS51726">
    <property type="entry name" value="MYST_HAT"/>
    <property type="match status" value="1"/>
</dbReference>
<accession>A0A6A0A295</accession>
<evidence type="ECO:0000256" key="3">
    <source>
        <dbReference type="ARBA" id="ARBA00013184"/>
    </source>
</evidence>
<evidence type="ECO:0000256" key="7">
    <source>
        <dbReference type="ARBA" id="ARBA00022833"/>
    </source>
</evidence>
<evidence type="ECO:0000313" key="14">
    <source>
        <dbReference type="EMBL" id="GFH26166.1"/>
    </source>
</evidence>
<keyword evidence="15" id="KW-1185">Reference proteome</keyword>
<feature type="non-terminal residue" evidence="14">
    <location>
        <position position="94"/>
    </location>
</feature>
<dbReference type="GO" id="GO:0000785">
    <property type="term" value="C:chromatin"/>
    <property type="evidence" value="ECO:0007669"/>
    <property type="project" value="TreeGrafter"/>
</dbReference>
<dbReference type="SUPFAM" id="SSF55729">
    <property type="entry name" value="Acyl-CoA N-acyltransferases (Nat)"/>
    <property type="match status" value="1"/>
</dbReference>
<evidence type="ECO:0000256" key="11">
    <source>
        <dbReference type="RuleBase" id="RU361211"/>
    </source>
</evidence>
<dbReference type="EMBL" id="BLLF01003043">
    <property type="protein sequence ID" value="GFH26166.1"/>
    <property type="molecule type" value="Genomic_DNA"/>
</dbReference>
<feature type="domain" description="MYST-type HAT" evidence="13">
    <location>
        <begin position="1"/>
        <end position="94"/>
    </location>
</feature>
<keyword evidence="6" id="KW-0863">Zinc-finger</keyword>
<dbReference type="InterPro" id="IPR050603">
    <property type="entry name" value="MYST_HAT"/>
</dbReference>
<organism evidence="14 15">
    <name type="scientific">Haematococcus lacustris</name>
    <name type="common">Green alga</name>
    <name type="synonym">Haematococcus pluvialis</name>
    <dbReference type="NCBI Taxonomy" id="44745"/>
    <lineage>
        <taxon>Eukaryota</taxon>
        <taxon>Viridiplantae</taxon>
        <taxon>Chlorophyta</taxon>
        <taxon>core chlorophytes</taxon>
        <taxon>Chlorophyceae</taxon>
        <taxon>CS clade</taxon>
        <taxon>Chlamydomonadales</taxon>
        <taxon>Haematococcaceae</taxon>
        <taxon>Haematococcus</taxon>
    </lineage>
</organism>
<dbReference type="Gene3D" id="3.30.60.60">
    <property type="entry name" value="N-acetyl transferase-like"/>
    <property type="match status" value="1"/>
</dbReference>
<dbReference type="AlphaFoldDB" id="A0A6A0A295"/>
<evidence type="ECO:0000256" key="1">
    <source>
        <dbReference type="ARBA" id="ARBA00004123"/>
    </source>
</evidence>
<evidence type="ECO:0000256" key="9">
    <source>
        <dbReference type="ARBA" id="ARBA00022990"/>
    </source>
</evidence>
<evidence type="ECO:0000256" key="5">
    <source>
        <dbReference type="ARBA" id="ARBA00022723"/>
    </source>
</evidence>
<keyword evidence="10 11" id="KW-0539">Nucleus</keyword>
<dbReference type="Pfam" id="PF17772">
    <property type="entry name" value="zf-MYST"/>
    <property type="match status" value="1"/>
</dbReference>
<evidence type="ECO:0000256" key="2">
    <source>
        <dbReference type="ARBA" id="ARBA00010107"/>
    </source>
</evidence>
<dbReference type="InterPro" id="IPR040706">
    <property type="entry name" value="Zf-MYST"/>
</dbReference>
<dbReference type="InterPro" id="IPR016181">
    <property type="entry name" value="Acyl_CoA_acyltransferase"/>
</dbReference>
<dbReference type="GO" id="GO:0008270">
    <property type="term" value="F:zinc ion binding"/>
    <property type="evidence" value="ECO:0007669"/>
    <property type="project" value="UniProtKB-KW"/>
</dbReference>
<reference evidence="14 15" key="1">
    <citation type="submission" date="2020-02" db="EMBL/GenBank/DDBJ databases">
        <title>Draft genome sequence of Haematococcus lacustris strain NIES-144.</title>
        <authorList>
            <person name="Morimoto D."/>
            <person name="Nakagawa S."/>
            <person name="Yoshida T."/>
            <person name="Sawayama S."/>
        </authorList>
    </citation>
    <scope>NUCLEOTIDE SEQUENCE [LARGE SCALE GENOMIC DNA]</scope>
    <source>
        <strain evidence="14 15">NIES-144</strain>
    </source>
</reference>
<keyword evidence="5" id="KW-0479">Metal-binding</keyword>
<evidence type="ECO:0000256" key="12">
    <source>
        <dbReference type="SAM" id="MobiDB-lite"/>
    </source>
</evidence>
<dbReference type="GO" id="GO:0006357">
    <property type="term" value="P:regulation of transcription by RNA polymerase II"/>
    <property type="evidence" value="ECO:0007669"/>
    <property type="project" value="TreeGrafter"/>
</dbReference>
<dbReference type="GO" id="GO:0005634">
    <property type="term" value="C:nucleus"/>
    <property type="evidence" value="ECO:0007669"/>
    <property type="project" value="UniProtKB-SubCell"/>
</dbReference>
<gene>
    <name evidence="14" type="ORF">HaLaN_24267</name>
</gene>
<dbReference type="PANTHER" id="PTHR10615:SF161">
    <property type="entry name" value="HISTONE ACETYLTRANSFERASE KAT7"/>
    <property type="match status" value="1"/>
</dbReference>
<dbReference type="PANTHER" id="PTHR10615">
    <property type="entry name" value="HISTONE ACETYLTRANSFERASE"/>
    <property type="match status" value="1"/>
</dbReference>
<protein>
    <recommendedName>
        <fullName evidence="3 11">Histone acetyltransferase</fullName>
        <ecNumber evidence="3 11">2.3.1.48</ecNumber>
    </recommendedName>
</protein>
<dbReference type="FunFam" id="3.30.60.60:FF:000001">
    <property type="entry name" value="Histone acetyltransferase"/>
    <property type="match status" value="1"/>
</dbReference>
<name>A0A6A0A295_HAELA</name>
<evidence type="ECO:0000256" key="8">
    <source>
        <dbReference type="ARBA" id="ARBA00022853"/>
    </source>
</evidence>